<organism evidence="15 16">
    <name type="scientific">Dysgonomonas capnocytophagoides</name>
    <dbReference type="NCBI Taxonomy" id="45254"/>
    <lineage>
        <taxon>Bacteria</taxon>
        <taxon>Pseudomonadati</taxon>
        <taxon>Bacteroidota</taxon>
        <taxon>Bacteroidia</taxon>
        <taxon>Bacteroidales</taxon>
        <taxon>Dysgonomonadaceae</taxon>
        <taxon>Dysgonomonas</taxon>
    </lineage>
</organism>
<comment type="similarity">
    <text evidence="13">Belongs to the DnaG primase family.</text>
</comment>
<dbReference type="GO" id="GO:0003677">
    <property type="term" value="F:DNA binding"/>
    <property type="evidence" value="ECO:0007669"/>
    <property type="project" value="UniProtKB-KW"/>
</dbReference>
<dbReference type="Gene3D" id="3.40.1360.10">
    <property type="match status" value="1"/>
</dbReference>
<comment type="catalytic activity">
    <reaction evidence="13">
        <text>ssDNA + n NTP = ssDNA/pppN(pN)n-1 hybrid + (n-1) diphosphate.</text>
        <dbReference type="EC" id="2.7.7.101"/>
    </reaction>
</comment>
<keyword evidence="10" id="KW-0460">Magnesium</keyword>
<dbReference type="Pfam" id="PF13155">
    <property type="entry name" value="Toprim_2"/>
    <property type="match status" value="1"/>
</dbReference>
<dbReference type="GO" id="GO:0006269">
    <property type="term" value="P:DNA replication, synthesis of primer"/>
    <property type="evidence" value="ECO:0007669"/>
    <property type="project" value="UniProtKB-UniRule"/>
</dbReference>
<dbReference type="EC" id="2.7.7.101" evidence="13"/>
<comment type="caution">
    <text evidence="15">The sequence shown here is derived from an EMBL/GenBank/DDBJ whole genome shotgun (WGS) entry which is preliminary data.</text>
</comment>
<dbReference type="InterPro" id="IPR002694">
    <property type="entry name" value="Znf_CHC2"/>
</dbReference>
<dbReference type="HAMAP" id="MF_00974">
    <property type="entry name" value="DNA_primase_DnaG"/>
    <property type="match status" value="1"/>
</dbReference>
<dbReference type="PANTHER" id="PTHR30313">
    <property type="entry name" value="DNA PRIMASE"/>
    <property type="match status" value="1"/>
</dbReference>
<keyword evidence="5 13" id="KW-0548">Nucleotidyltransferase</keyword>
<dbReference type="OrthoDB" id="1110431at2"/>
<name>A0A4Y8KZS3_9BACT</name>
<dbReference type="InterPro" id="IPR013264">
    <property type="entry name" value="DNAG_N"/>
</dbReference>
<keyword evidence="3 13" id="KW-0639">Primosome</keyword>
<dbReference type="InterPro" id="IPR030846">
    <property type="entry name" value="DnaG_bac"/>
</dbReference>
<feature type="domain" description="Toprim" evidence="14">
    <location>
        <begin position="264"/>
        <end position="343"/>
    </location>
</feature>
<comment type="caution">
    <text evidence="13">Lacks conserved residue(s) required for the propagation of feature annotation.</text>
</comment>
<dbReference type="InterPro" id="IPR036977">
    <property type="entry name" value="DNA_primase_Znf_CHC2"/>
</dbReference>
<evidence type="ECO:0000256" key="8">
    <source>
        <dbReference type="ARBA" id="ARBA00022771"/>
    </source>
</evidence>
<evidence type="ECO:0000256" key="4">
    <source>
        <dbReference type="ARBA" id="ARBA00022679"/>
    </source>
</evidence>
<evidence type="ECO:0000259" key="14">
    <source>
        <dbReference type="PROSITE" id="PS50880"/>
    </source>
</evidence>
<protein>
    <recommendedName>
        <fullName evidence="13">DNA primase</fullName>
        <ecNumber evidence="13">2.7.7.101</ecNumber>
    </recommendedName>
</protein>
<dbReference type="Gene3D" id="3.90.980.10">
    <property type="entry name" value="DNA primase, catalytic core, N-terminal domain"/>
    <property type="match status" value="1"/>
</dbReference>
<dbReference type="GO" id="GO:0000428">
    <property type="term" value="C:DNA-directed RNA polymerase complex"/>
    <property type="evidence" value="ECO:0007669"/>
    <property type="project" value="UniProtKB-KW"/>
</dbReference>
<dbReference type="SUPFAM" id="SSF52540">
    <property type="entry name" value="P-loop containing nucleoside triphosphate hydrolases"/>
    <property type="match status" value="1"/>
</dbReference>
<comment type="subunit">
    <text evidence="13">Monomer. Interacts with DnaB.</text>
</comment>
<dbReference type="SMART" id="SM00400">
    <property type="entry name" value="ZnF_CHCC"/>
    <property type="match status" value="1"/>
</dbReference>
<evidence type="ECO:0000256" key="9">
    <source>
        <dbReference type="ARBA" id="ARBA00022833"/>
    </source>
</evidence>
<evidence type="ECO:0000256" key="10">
    <source>
        <dbReference type="ARBA" id="ARBA00022842"/>
    </source>
</evidence>
<keyword evidence="12 13" id="KW-0804">Transcription</keyword>
<evidence type="ECO:0000313" key="15">
    <source>
        <dbReference type="EMBL" id="TFD95511.1"/>
    </source>
</evidence>
<dbReference type="RefSeq" id="WP_134436562.1">
    <property type="nucleotide sequence ID" value="NZ_SOML01000007.1"/>
</dbReference>
<dbReference type="EMBL" id="SOML01000007">
    <property type="protein sequence ID" value="TFD95511.1"/>
    <property type="molecule type" value="Genomic_DNA"/>
</dbReference>
<evidence type="ECO:0000313" key="16">
    <source>
        <dbReference type="Proteomes" id="UP000297861"/>
    </source>
</evidence>
<evidence type="ECO:0000256" key="7">
    <source>
        <dbReference type="ARBA" id="ARBA00022723"/>
    </source>
</evidence>
<keyword evidence="16" id="KW-1185">Reference proteome</keyword>
<gene>
    <name evidence="13 15" type="primary">dnaG</name>
    <name evidence="15" type="ORF">E2605_11735</name>
</gene>
<evidence type="ECO:0000256" key="13">
    <source>
        <dbReference type="HAMAP-Rule" id="MF_00974"/>
    </source>
</evidence>
<dbReference type="GO" id="GO:0008270">
    <property type="term" value="F:zinc ion binding"/>
    <property type="evidence" value="ECO:0007669"/>
    <property type="project" value="UniProtKB-KW"/>
</dbReference>
<dbReference type="Gene3D" id="3.40.50.300">
    <property type="entry name" value="P-loop containing nucleotide triphosphate hydrolases"/>
    <property type="match status" value="1"/>
</dbReference>
<dbReference type="FunFam" id="3.90.580.10:FF:000001">
    <property type="entry name" value="DNA primase"/>
    <property type="match status" value="1"/>
</dbReference>
<evidence type="ECO:0000256" key="6">
    <source>
        <dbReference type="ARBA" id="ARBA00022705"/>
    </source>
</evidence>
<dbReference type="InterPro" id="IPR037068">
    <property type="entry name" value="DNA_primase_core_N_sf"/>
</dbReference>
<evidence type="ECO:0000256" key="3">
    <source>
        <dbReference type="ARBA" id="ARBA00022515"/>
    </source>
</evidence>
<evidence type="ECO:0000256" key="2">
    <source>
        <dbReference type="ARBA" id="ARBA00022478"/>
    </source>
</evidence>
<comment type="cofactor">
    <cofactor evidence="1">
        <name>Zn(2+)</name>
        <dbReference type="ChEBI" id="CHEBI:29105"/>
    </cofactor>
</comment>
<dbReference type="PANTHER" id="PTHR30313:SF2">
    <property type="entry name" value="DNA PRIMASE"/>
    <property type="match status" value="1"/>
</dbReference>
<keyword evidence="11 13" id="KW-0238">DNA-binding</keyword>
<evidence type="ECO:0000256" key="5">
    <source>
        <dbReference type="ARBA" id="ARBA00022695"/>
    </source>
</evidence>
<dbReference type="Pfam" id="PF08275">
    <property type="entry name" value="DNAG_N"/>
    <property type="match status" value="1"/>
</dbReference>
<evidence type="ECO:0000256" key="11">
    <source>
        <dbReference type="ARBA" id="ARBA00023125"/>
    </source>
</evidence>
<keyword evidence="2 13" id="KW-0240">DNA-directed RNA polymerase</keyword>
<keyword evidence="6 13" id="KW-0235">DNA replication</keyword>
<dbReference type="InterPro" id="IPR050219">
    <property type="entry name" value="DnaG_primase"/>
</dbReference>
<reference evidence="15 16" key="1">
    <citation type="submission" date="2019-03" db="EMBL/GenBank/DDBJ databases">
        <title>San Antonio Military Medical Center submission to MRSN (WRAIR), pending publication.</title>
        <authorList>
            <person name="Blyth D.M."/>
            <person name="Mccarthy S.L."/>
            <person name="Schall S.E."/>
            <person name="Stam J.A."/>
            <person name="Ong A.C."/>
            <person name="Mcgann P.T."/>
        </authorList>
    </citation>
    <scope>NUCLEOTIDE SEQUENCE [LARGE SCALE GENOMIC DNA]</scope>
    <source>
        <strain evidence="15 16">MRSN571793</strain>
    </source>
</reference>
<keyword evidence="8" id="KW-0863">Zinc-finger</keyword>
<evidence type="ECO:0000256" key="1">
    <source>
        <dbReference type="ARBA" id="ARBA00001947"/>
    </source>
</evidence>
<comment type="function">
    <text evidence="13">RNA polymerase that catalyzes the synthesis of short RNA molecules used as primers for DNA polymerase during DNA replication.</text>
</comment>
<dbReference type="InterPro" id="IPR034151">
    <property type="entry name" value="TOPRIM_DnaG_bac"/>
</dbReference>
<dbReference type="GO" id="GO:1990077">
    <property type="term" value="C:primosome complex"/>
    <property type="evidence" value="ECO:0007669"/>
    <property type="project" value="UniProtKB-KW"/>
</dbReference>
<dbReference type="PROSITE" id="PS50880">
    <property type="entry name" value="TOPRIM"/>
    <property type="match status" value="1"/>
</dbReference>
<dbReference type="Proteomes" id="UP000297861">
    <property type="component" value="Unassembled WGS sequence"/>
</dbReference>
<keyword evidence="4 13" id="KW-0808">Transferase</keyword>
<dbReference type="GO" id="GO:0005737">
    <property type="term" value="C:cytoplasm"/>
    <property type="evidence" value="ECO:0007669"/>
    <property type="project" value="TreeGrafter"/>
</dbReference>
<dbReference type="NCBIfam" id="TIGR01391">
    <property type="entry name" value="dnaG"/>
    <property type="match status" value="1"/>
</dbReference>
<evidence type="ECO:0000256" key="12">
    <source>
        <dbReference type="ARBA" id="ARBA00023163"/>
    </source>
</evidence>
<dbReference type="InterPro" id="IPR006171">
    <property type="entry name" value="TOPRIM_dom"/>
</dbReference>
<dbReference type="SUPFAM" id="SSF56731">
    <property type="entry name" value="DNA primase core"/>
    <property type="match status" value="1"/>
</dbReference>
<dbReference type="Gene3D" id="3.90.580.10">
    <property type="entry name" value="Zinc finger, CHC2-type domain"/>
    <property type="match status" value="1"/>
</dbReference>
<dbReference type="SMART" id="SM00493">
    <property type="entry name" value="TOPRIM"/>
    <property type="match status" value="1"/>
</dbReference>
<keyword evidence="7" id="KW-0479">Metal-binding</keyword>
<dbReference type="InterPro" id="IPR027417">
    <property type="entry name" value="P-loop_NTPase"/>
</dbReference>
<keyword evidence="9" id="KW-0862">Zinc</keyword>
<dbReference type="CDD" id="cd03364">
    <property type="entry name" value="TOPRIM_DnaG_primases"/>
    <property type="match status" value="1"/>
</dbReference>
<accession>A0A4Y8KZS3</accession>
<dbReference type="InterPro" id="IPR006295">
    <property type="entry name" value="DNA_primase_DnaG"/>
</dbReference>
<sequence length="1312" mass="148092">MQNRIPQNIIDQVLAEVSIKDVVESYVTLKKRGASWICLCPFHSDRTPSMYVSPTKGDKGQGICKCFACGAGGDVINFVKQIEGISYGEAVRRLAKEKNIAIPDIEMTDEEKAREHQREAAYIALDAADKQFQSNLKNSPATQTYLHQTRSQTDETIDLYHIGFAQNDNQLVKEFAKRSYSFEVLTAAGLVGQTEKQYQYDRFRERVMLPFLDLSGKVIGFSGRYIGEDTEQAKYVNTPDTMLFSKGKNLFGLFQARKYIVSADKAYIVEGHFDVTSFSQYGIKNTVGSSGTAFTDDQVRLLQRFTTRVVLVFDGDSAGAKATLKSIKSFLAFGFDVKGFIMPKGEDPDSFARKTGAVELPQKLLAGEIGFIDLIKKLCETDKDSAFDTAKILDEVCTAIAGVPDKAIKKLLIGETAKKFKGISQEEIRDRIKPKKELKIEDWKDGFYGIEEAADMIAENEDSEIARLTFDQEVYMQSFGESPVVYCCGVPGMSDIQMLRSKLGKVEILESMEIMPTLRGEPEKLQVLLSLFKENVDISVVDPDSETGRLFPLFYVYYSGMVIKADTTGIIRERTLDKCIEVIACTNQTSRTANASQYADSLGITKGTLDKMLKPLLAKRKDKAEFEIQCLTDEANLMPFDPSEVPDYVINDPLLSAQERRYGFYPLLDKNLRPIAYMFKNQQGGSYSAVSDFCLEPLLHVEDGMGGNKRVVKLTHTRSRFDRYLELPSEVFASLQTLKINLVKAGGYNFFGSSNQYSTIWQPISYGFTNCKELKVFGQHHDKDFFAFSNAIFHQVDGKYKIDYMNDLGVAEHDGESFYSPASSCININNREDNTYKQANNIRYKEIMEKDRLSFTEWADLMNRVYCTNENGQWSILFAITSAFRDFIMKYRGSFTALFFIGPTGSGKTQVAESVRNLFMNSNTPSFNLNTGTDASFFMILETLRNIVILMEEYNENQISDAKFQGLKSATLDGEGKIKVKDIGSKTMDSSDINAALIILGQEAAQKDDGALSNRCILCDVPYRATEFTEDEIAIYERLKKHERIGLCNILIDILSLRPIFEKHYLAILAEETKNIKDSVRVEVTNTEGLSRIINAVALHVATCRLMETYAPEMKLPFTYEEFFKTGCKKVLSQLDRISSSNKLSTYFNTINTLLTDRIIISGREFKISTMDKVSVKQPGNKTESLSLGVPTKVLYLDFTAIYPKYKRLVGEKEAMSEQSLRNYFASNKAFIGLCKSTLFKWEEAVQQADGRLISNTEEGKEFEARTDNTVRVRMESKNKQSSAYMFNYEILSTLLDIDFERTDRTDSALPF</sequence>
<proteinExistence type="inferred from homology"/>
<dbReference type="Pfam" id="PF01807">
    <property type="entry name" value="Zn_ribbon_DnaG"/>
    <property type="match status" value="1"/>
</dbReference>
<dbReference type="SUPFAM" id="SSF57783">
    <property type="entry name" value="Zinc beta-ribbon"/>
    <property type="match status" value="1"/>
</dbReference>
<dbReference type="GO" id="GO:0003899">
    <property type="term" value="F:DNA-directed RNA polymerase activity"/>
    <property type="evidence" value="ECO:0007669"/>
    <property type="project" value="UniProtKB-UniRule"/>
</dbReference>